<evidence type="ECO:0000256" key="1">
    <source>
        <dbReference type="SAM" id="MobiDB-lite"/>
    </source>
</evidence>
<dbReference type="EMBL" id="GBRH01202128">
    <property type="protein sequence ID" value="JAD95767.1"/>
    <property type="molecule type" value="Transcribed_RNA"/>
</dbReference>
<organism evidence="2">
    <name type="scientific">Arundo donax</name>
    <name type="common">Giant reed</name>
    <name type="synonym">Donax arundinaceus</name>
    <dbReference type="NCBI Taxonomy" id="35708"/>
    <lineage>
        <taxon>Eukaryota</taxon>
        <taxon>Viridiplantae</taxon>
        <taxon>Streptophyta</taxon>
        <taxon>Embryophyta</taxon>
        <taxon>Tracheophyta</taxon>
        <taxon>Spermatophyta</taxon>
        <taxon>Magnoliopsida</taxon>
        <taxon>Liliopsida</taxon>
        <taxon>Poales</taxon>
        <taxon>Poaceae</taxon>
        <taxon>PACMAD clade</taxon>
        <taxon>Arundinoideae</taxon>
        <taxon>Arundineae</taxon>
        <taxon>Arundo</taxon>
    </lineage>
</organism>
<reference evidence="2" key="2">
    <citation type="journal article" date="2015" name="Data Brief">
        <title>Shoot transcriptome of the giant reed, Arundo donax.</title>
        <authorList>
            <person name="Barrero R.A."/>
            <person name="Guerrero F.D."/>
            <person name="Moolhuijzen P."/>
            <person name="Goolsby J.A."/>
            <person name="Tidwell J."/>
            <person name="Bellgard S.E."/>
            <person name="Bellgard M.I."/>
        </authorList>
    </citation>
    <scope>NUCLEOTIDE SEQUENCE</scope>
    <source>
        <tissue evidence="2">Shoot tissue taken approximately 20 cm above the soil surface</tissue>
    </source>
</reference>
<accession>A0A0A9EI94</accession>
<name>A0A0A9EI94_ARUDO</name>
<evidence type="ECO:0000313" key="2">
    <source>
        <dbReference type="EMBL" id="JAD95767.1"/>
    </source>
</evidence>
<feature type="region of interest" description="Disordered" evidence="1">
    <location>
        <begin position="40"/>
        <end position="62"/>
    </location>
</feature>
<protein>
    <submittedName>
        <fullName evidence="2">Uncharacterized protein</fullName>
    </submittedName>
</protein>
<reference evidence="2" key="1">
    <citation type="submission" date="2014-09" db="EMBL/GenBank/DDBJ databases">
        <authorList>
            <person name="Magalhaes I.L.F."/>
            <person name="Oliveira U."/>
            <person name="Santos F.R."/>
            <person name="Vidigal T.H.D.A."/>
            <person name="Brescovit A.D."/>
            <person name="Santos A.J."/>
        </authorList>
    </citation>
    <scope>NUCLEOTIDE SEQUENCE</scope>
    <source>
        <tissue evidence="2">Shoot tissue taken approximately 20 cm above the soil surface</tissue>
    </source>
</reference>
<proteinExistence type="predicted"/>
<dbReference type="AlphaFoldDB" id="A0A0A9EI94"/>
<sequence length="62" mass="6910">MLELKESATVFEMSSTSMTSGSKSKLLVSSRIMTHIDTVIRSVPPRKDAEPRMATSPWSRPE</sequence>